<feature type="region of interest" description="Disordered" evidence="2">
    <location>
        <begin position="146"/>
        <end position="165"/>
    </location>
</feature>
<sequence length="165" mass="18408">MGFRSWYLWRGMLPFTSLFSRLLWPRATAGVLATYEGRLLAIDTGDYLMLPLGALESGETFAEAARREASEETGVDVELRDCVDERINVYGGVERLYAASPTRKSPLADPSWEGDPTWVPLEEVTDRRWRFDRPVGRYVDALVGGANDVDVGQRSTPDDGSTTDD</sequence>
<evidence type="ECO:0000313" key="4">
    <source>
        <dbReference type="EMBL" id="SEO88587.1"/>
    </source>
</evidence>
<evidence type="ECO:0000313" key="5">
    <source>
        <dbReference type="Proteomes" id="UP000199126"/>
    </source>
</evidence>
<gene>
    <name evidence="4" type="ORF">SAMN04487948_106177</name>
</gene>
<dbReference type="SUPFAM" id="SSF55811">
    <property type="entry name" value="Nudix"/>
    <property type="match status" value="1"/>
</dbReference>
<dbReference type="InterPro" id="IPR015797">
    <property type="entry name" value="NUDIX_hydrolase-like_dom_sf"/>
</dbReference>
<accession>A0A1H8TCD3</accession>
<dbReference type="AlphaFoldDB" id="A0A1H8TCD3"/>
<evidence type="ECO:0000256" key="1">
    <source>
        <dbReference type="ARBA" id="ARBA00022801"/>
    </source>
</evidence>
<dbReference type="InterPro" id="IPR020084">
    <property type="entry name" value="NUDIX_hydrolase_CS"/>
</dbReference>
<evidence type="ECO:0000256" key="2">
    <source>
        <dbReference type="SAM" id="MobiDB-lite"/>
    </source>
</evidence>
<dbReference type="PROSITE" id="PS51462">
    <property type="entry name" value="NUDIX"/>
    <property type="match status" value="1"/>
</dbReference>
<feature type="compositionally biased region" description="Polar residues" evidence="2">
    <location>
        <begin position="153"/>
        <end position="165"/>
    </location>
</feature>
<reference evidence="5" key="1">
    <citation type="submission" date="2016-10" db="EMBL/GenBank/DDBJ databases">
        <authorList>
            <person name="Varghese N."/>
            <person name="Submissions S."/>
        </authorList>
    </citation>
    <scope>NUCLEOTIDE SEQUENCE [LARGE SCALE GENOMIC DNA]</scope>
    <source>
        <strain evidence="5">CGMCC 1.10121</strain>
    </source>
</reference>
<dbReference type="OrthoDB" id="40462at2157"/>
<dbReference type="RefSeq" id="WP_089825039.1">
    <property type="nucleotide sequence ID" value="NZ_FODV01000006.1"/>
</dbReference>
<dbReference type="InterPro" id="IPR000086">
    <property type="entry name" value="NUDIX_hydrolase_dom"/>
</dbReference>
<feature type="domain" description="Nudix hydrolase" evidence="3">
    <location>
        <begin position="23"/>
        <end position="141"/>
    </location>
</feature>
<evidence type="ECO:0000259" key="3">
    <source>
        <dbReference type="PROSITE" id="PS51462"/>
    </source>
</evidence>
<dbReference type="Gene3D" id="3.90.79.10">
    <property type="entry name" value="Nucleoside Triphosphate Pyrophosphohydrolase"/>
    <property type="match status" value="1"/>
</dbReference>
<dbReference type="GO" id="GO:0016787">
    <property type="term" value="F:hydrolase activity"/>
    <property type="evidence" value="ECO:0007669"/>
    <property type="project" value="UniProtKB-KW"/>
</dbReference>
<keyword evidence="1" id="KW-0378">Hydrolase</keyword>
<dbReference type="EMBL" id="FODV01000006">
    <property type="protein sequence ID" value="SEO88587.1"/>
    <property type="molecule type" value="Genomic_DNA"/>
</dbReference>
<protein>
    <submittedName>
        <fullName evidence="4">ADP-ribose pyrophosphatase YjhB, NUDIX family</fullName>
    </submittedName>
</protein>
<keyword evidence="5" id="KW-1185">Reference proteome</keyword>
<dbReference type="PROSITE" id="PS00893">
    <property type="entry name" value="NUDIX_BOX"/>
    <property type="match status" value="1"/>
</dbReference>
<organism evidence="4 5">
    <name type="scientific">Halogranum amylolyticum</name>
    <dbReference type="NCBI Taxonomy" id="660520"/>
    <lineage>
        <taxon>Archaea</taxon>
        <taxon>Methanobacteriati</taxon>
        <taxon>Methanobacteriota</taxon>
        <taxon>Stenosarchaea group</taxon>
        <taxon>Halobacteria</taxon>
        <taxon>Halobacteriales</taxon>
        <taxon>Haloferacaceae</taxon>
    </lineage>
</organism>
<proteinExistence type="predicted"/>
<dbReference type="Pfam" id="PF00293">
    <property type="entry name" value="NUDIX"/>
    <property type="match status" value="1"/>
</dbReference>
<dbReference type="Proteomes" id="UP000199126">
    <property type="component" value="Unassembled WGS sequence"/>
</dbReference>
<name>A0A1H8TCD3_9EURY</name>